<gene>
    <name evidence="3" type="ORF">Kpol_1010p22</name>
</gene>
<dbReference type="FunCoup" id="A7TIG9">
    <property type="interactions" value="950"/>
</dbReference>
<evidence type="ECO:0000313" key="4">
    <source>
        <dbReference type="Proteomes" id="UP000000267"/>
    </source>
</evidence>
<feature type="domain" description="PCI" evidence="2">
    <location>
        <begin position="374"/>
        <end position="404"/>
    </location>
</feature>
<dbReference type="Pfam" id="PF01399">
    <property type="entry name" value="PCI"/>
    <property type="match status" value="1"/>
</dbReference>
<dbReference type="OMA" id="ESQTNWI"/>
<dbReference type="EMBL" id="DS480396">
    <property type="protein sequence ID" value="EDO17907.1"/>
    <property type="molecule type" value="Genomic_DNA"/>
</dbReference>
<dbReference type="AlphaFoldDB" id="A7TIG9"/>
<dbReference type="InterPro" id="IPR000717">
    <property type="entry name" value="PCI_dom"/>
</dbReference>
<dbReference type="GO" id="GO:0071444">
    <property type="term" value="P:cellular response to pheromone"/>
    <property type="evidence" value="ECO:0007669"/>
    <property type="project" value="EnsemblFungi"/>
</dbReference>
<name>A7TIG9_VANPO</name>
<dbReference type="Gene3D" id="1.10.10.10">
    <property type="entry name" value="Winged helix-like DNA-binding domain superfamily/Winged helix DNA-binding domain"/>
    <property type="match status" value="1"/>
</dbReference>
<dbReference type="HOGENOM" id="CLU_031567_2_1_1"/>
<evidence type="ECO:0000259" key="2">
    <source>
        <dbReference type="Pfam" id="PF01399"/>
    </source>
</evidence>
<dbReference type="KEGG" id="vpo:Kpol_1010p22"/>
<dbReference type="SMART" id="SM00753">
    <property type="entry name" value="PAM"/>
    <property type="match status" value="1"/>
</dbReference>
<dbReference type="PANTHER" id="PTHR12732">
    <property type="entry name" value="UNCHARACTERIZED PROTEASOME COMPONENT REGION PCI-CONTAINING"/>
    <property type="match status" value="1"/>
</dbReference>
<evidence type="ECO:0000256" key="1">
    <source>
        <dbReference type="ARBA" id="ARBA00025771"/>
    </source>
</evidence>
<reference evidence="3 4" key="1">
    <citation type="journal article" date="2007" name="Proc. Natl. Acad. Sci. U.S.A.">
        <title>Independent sorting-out of thousands of duplicated gene pairs in two yeast species descended from a whole-genome duplication.</title>
        <authorList>
            <person name="Scannell D.R."/>
            <person name="Frank A.C."/>
            <person name="Conant G.C."/>
            <person name="Byrne K.P."/>
            <person name="Woolfit M."/>
            <person name="Wolfe K.H."/>
        </authorList>
    </citation>
    <scope>NUCLEOTIDE SEQUENCE [LARGE SCALE GENOMIC DNA]</scope>
    <source>
        <strain evidence="4">ATCC 22028 / DSM 70294 / BCRC 21397 / CBS 2163 / NBRC 10782 / NRRL Y-8283 / UCD 57-17</strain>
    </source>
</reference>
<dbReference type="InParanoid" id="A7TIG9"/>
<organism evidence="4">
    <name type="scientific">Vanderwaltozyma polyspora (strain ATCC 22028 / DSM 70294 / BCRC 21397 / CBS 2163 / NBRC 10782 / NRRL Y-8283 / UCD 57-17)</name>
    <name type="common">Kluyveromyces polysporus</name>
    <dbReference type="NCBI Taxonomy" id="436907"/>
    <lineage>
        <taxon>Eukaryota</taxon>
        <taxon>Fungi</taxon>
        <taxon>Dikarya</taxon>
        <taxon>Ascomycota</taxon>
        <taxon>Saccharomycotina</taxon>
        <taxon>Saccharomycetes</taxon>
        <taxon>Saccharomycetales</taxon>
        <taxon>Saccharomycetaceae</taxon>
        <taxon>Vanderwaltozyma</taxon>
    </lineage>
</organism>
<dbReference type="GO" id="GO:0000791">
    <property type="term" value="C:euchromatin"/>
    <property type="evidence" value="ECO:0007669"/>
    <property type="project" value="EnsemblFungi"/>
</dbReference>
<dbReference type="GO" id="GO:0003723">
    <property type="term" value="F:RNA binding"/>
    <property type="evidence" value="ECO:0007669"/>
    <property type="project" value="InterPro"/>
</dbReference>
<dbReference type="OrthoDB" id="10252687at2759"/>
<dbReference type="GO" id="GO:0000398">
    <property type="term" value="P:mRNA splicing, via spliceosome"/>
    <property type="evidence" value="ECO:0007669"/>
    <property type="project" value="EnsemblFungi"/>
</dbReference>
<dbReference type="Proteomes" id="UP000000267">
    <property type="component" value="Unassembled WGS sequence"/>
</dbReference>
<dbReference type="InterPro" id="IPR036388">
    <property type="entry name" value="WH-like_DNA-bd_sf"/>
</dbReference>
<dbReference type="GO" id="GO:0000747">
    <property type="term" value="P:conjugation with cellular fusion"/>
    <property type="evidence" value="ECO:0007669"/>
    <property type="project" value="EnsemblFungi"/>
</dbReference>
<dbReference type="PhylomeDB" id="A7TIG9"/>
<sequence>MHELVELDRYFKEKRYDETFLEFLSADKGEYSKTYLLKSNDEKLVQLYNICIKLYRGSENQLELCEEQLKLMNRIAESQSNWIIYPLYKVAKQFIEKCKGDINNLENCGRIVHRSFNLCLNDRNPIQYENRNAGSYSFANLEFYIYHKLNNRDMMKNLVKVLQSRCMDNLESVRKIEFTGHAVNYFYYLGEYYGCYESDFKKSFTFLYEALLHCRHSYYPQVEKILTLLIPFSLIANKWYPNFDYLQGLLRNTKGTNTPEIITIYKPLVDSFLTGNLSKFNTSFSVNEIYFLKKGVYVAVYQLKELVLLKFIKKCCLDIKSNNNSIVPLKPIAVIYSKQLESLRIPTTGNKKKKKTQSNTPKLTYEEKINDILDELECALANLITKGYIKGYLSHSNRCIVLSKKDAFPRLARSVA</sequence>
<comment type="similarity">
    <text evidence="1">Belongs to the CSN12 family.</text>
</comment>
<dbReference type="STRING" id="436907.A7TIG9"/>
<dbReference type="RefSeq" id="XP_001645765.1">
    <property type="nucleotide sequence ID" value="XM_001645715.1"/>
</dbReference>
<dbReference type="GO" id="GO:0003690">
    <property type="term" value="F:double-stranded DNA binding"/>
    <property type="evidence" value="ECO:0007669"/>
    <property type="project" value="InterPro"/>
</dbReference>
<dbReference type="InterPro" id="IPR045114">
    <property type="entry name" value="Csn12-like"/>
</dbReference>
<proteinExistence type="inferred from homology"/>
<accession>A7TIG9</accession>
<dbReference type="eggNOG" id="KOG2688">
    <property type="taxonomic scope" value="Eukaryota"/>
</dbReference>
<dbReference type="PANTHER" id="PTHR12732:SF0">
    <property type="entry name" value="PCI DOMAIN-CONTAINING PROTEIN 2"/>
    <property type="match status" value="1"/>
</dbReference>
<protein>
    <recommendedName>
        <fullName evidence="2">PCI domain-containing protein</fullName>
    </recommendedName>
</protein>
<dbReference type="GeneID" id="5546162"/>
<keyword evidence="4" id="KW-1185">Reference proteome</keyword>
<evidence type="ECO:0000313" key="3">
    <source>
        <dbReference type="EMBL" id="EDO17907.1"/>
    </source>
</evidence>